<comment type="caution">
    <text evidence="1">The sequence shown here is derived from an EMBL/GenBank/DDBJ whole genome shotgun (WGS) entry which is preliminary data.</text>
</comment>
<accession>A0A1G1Z9G3</accession>
<dbReference type="SUPFAM" id="SSF75169">
    <property type="entry name" value="DsrEFH-like"/>
    <property type="match status" value="1"/>
</dbReference>
<dbReference type="InterPro" id="IPR003787">
    <property type="entry name" value="Sulphur_relay_DsrE/F-like"/>
</dbReference>
<dbReference type="AlphaFoldDB" id="A0A1G1Z9G3"/>
<evidence type="ECO:0000313" key="2">
    <source>
        <dbReference type="Proteomes" id="UP000178744"/>
    </source>
</evidence>
<evidence type="ECO:0000313" key="1">
    <source>
        <dbReference type="EMBL" id="OGY60257.1"/>
    </source>
</evidence>
<reference evidence="1 2" key="1">
    <citation type="journal article" date="2016" name="Nat. Commun.">
        <title>Thousands of microbial genomes shed light on interconnected biogeochemical processes in an aquifer system.</title>
        <authorList>
            <person name="Anantharaman K."/>
            <person name="Brown C.T."/>
            <person name="Hug L.A."/>
            <person name="Sharon I."/>
            <person name="Castelle C.J."/>
            <person name="Probst A.J."/>
            <person name="Thomas B.C."/>
            <person name="Singh A."/>
            <person name="Wilkins M.J."/>
            <person name="Karaoz U."/>
            <person name="Brodie E.L."/>
            <person name="Williams K.H."/>
            <person name="Hubbard S.S."/>
            <person name="Banfield J.F."/>
        </authorList>
    </citation>
    <scope>NUCLEOTIDE SEQUENCE [LARGE SCALE GENOMIC DNA]</scope>
</reference>
<dbReference type="InterPro" id="IPR027396">
    <property type="entry name" value="DsrEFH-like"/>
</dbReference>
<protein>
    <submittedName>
        <fullName evidence="1">Sulfur reduction protein DsrE</fullName>
    </submittedName>
</protein>
<dbReference type="EMBL" id="MHIY01000004">
    <property type="protein sequence ID" value="OGY60257.1"/>
    <property type="molecule type" value="Genomic_DNA"/>
</dbReference>
<dbReference type="Pfam" id="PF02635">
    <property type="entry name" value="DsrE"/>
    <property type="match status" value="1"/>
</dbReference>
<dbReference type="Gene3D" id="3.40.1260.10">
    <property type="entry name" value="DsrEFH-like"/>
    <property type="match status" value="1"/>
</dbReference>
<dbReference type="Proteomes" id="UP000178744">
    <property type="component" value="Unassembled WGS sequence"/>
</dbReference>
<organism evidence="1 2">
    <name type="scientific">Candidatus Colwellbacteria bacterium RIFCSPLOWO2_01_FULL_48_10</name>
    <dbReference type="NCBI Taxonomy" id="1797690"/>
    <lineage>
        <taxon>Bacteria</taxon>
        <taxon>Candidatus Colwelliibacteriota</taxon>
    </lineage>
</organism>
<name>A0A1G1Z9G3_9BACT</name>
<dbReference type="STRING" id="1797690.A3B23_02640"/>
<proteinExistence type="predicted"/>
<sequence>MKMGVIISSNDAETCWNALRYANFCLGQKDGVKVFLMGKGVEYQSVSTEKFNTIEQAKKFLQTGGKILACGTCIKSRNQEGNEMCPISTMKDMYEIVKESDKVVTF</sequence>
<gene>
    <name evidence="1" type="ORF">A3B23_02640</name>
</gene>